<keyword evidence="3" id="KW-1185">Reference proteome</keyword>
<dbReference type="Proteomes" id="UP000054560">
    <property type="component" value="Unassembled WGS sequence"/>
</dbReference>
<dbReference type="RefSeq" id="XP_014146018.1">
    <property type="nucleotide sequence ID" value="XM_014290543.1"/>
</dbReference>
<evidence type="ECO:0000313" key="3">
    <source>
        <dbReference type="Proteomes" id="UP000054560"/>
    </source>
</evidence>
<feature type="compositionally biased region" description="Polar residues" evidence="1">
    <location>
        <begin position="61"/>
        <end position="92"/>
    </location>
</feature>
<feature type="compositionally biased region" description="Low complexity" evidence="1">
    <location>
        <begin position="47"/>
        <end position="60"/>
    </location>
</feature>
<evidence type="ECO:0000256" key="1">
    <source>
        <dbReference type="SAM" id="MobiDB-lite"/>
    </source>
</evidence>
<dbReference type="EMBL" id="KQ247553">
    <property type="protein sequence ID" value="KNC72116.1"/>
    <property type="molecule type" value="Genomic_DNA"/>
</dbReference>
<feature type="compositionally biased region" description="Low complexity" evidence="1">
    <location>
        <begin position="93"/>
        <end position="128"/>
    </location>
</feature>
<evidence type="ECO:0000313" key="2">
    <source>
        <dbReference type="EMBL" id="KNC72116.1"/>
    </source>
</evidence>
<dbReference type="GeneID" id="25915836"/>
<proteinExistence type="predicted"/>
<reference evidence="2 3" key="1">
    <citation type="submission" date="2011-02" db="EMBL/GenBank/DDBJ databases">
        <title>The Genome Sequence of Sphaeroforma arctica JP610.</title>
        <authorList>
            <consortium name="The Broad Institute Genome Sequencing Platform"/>
            <person name="Russ C."/>
            <person name="Cuomo C."/>
            <person name="Young S.K."/>
            <person name="Zeng Q."/>
            <person name="Gargeya S."/>
            <person name="Alvarado L."/>
            <person name="Berlin A."/>
            <person name="Chapman S.B."/>
            <person name="Chen Z."/>
            <person name="Freedman E."/>
            <person name="Gellesch M."/>
            <person name="Goldberg J."/>
            <person name="Griggs A."/>
            <person name="Gujja S."/>
            <person name="Heilman E."/>
            <person name="Heiman D."/>
            <person name="Howarth C."/>
            <person name="Mehta T."/>
            <person name="Neiman D."/>
            <person name="Pearson M."/>
            <person name="Roberts A."/>
            <person name="Saif S."/>
            <person name="Shea T."/>
            <person name="Shenoy N."/>
            <person name="Sisk P."/>
            <person name="Stolte C."/>
            <person name="Sykes S."/>
            <person name="White J."/>
            <person name="Yandava C."/>
            <person name="Burger G."/>
            <person name="Gray M.W."/>
            <person name="Holland P.W.H."/>
            <person name="King N."/>
            <person name="Lang F.B.F."/>
            <person name="Roger A.J."/>
            <person name="Ruiz-Trillo I."/>
            <person name="Haas B."/>
            <person name="Nusbaum C."/>
            <person name="Birren B."/>
        </authorList>
    </citation>
    <scope>NUCLEOTIDE SEQUENCE [LARGE SCALE GENOMIC DNA]</scope>
    <source>
        <strain evidence="2 3">JP610</strain>
    </source>
</reference>
<feature type="non-terminal residue" evidence="2">
    <location>
        <position position="1"/>
    </location>
</feature>
<name>A0A0L0F6D1_9EUKA</name>
<feature type="region of interest" description="Disordered" evidence="1">
    <location>
        <begin position="47"/>
        <end position="146"/>
    </location>
</feature>
<dbReference type="AlphaFoldDB" id="A0A0L0F6D1"/>
<protein>
    <submittedName>
        <fullName evidence="2">Uncharacterized protein</fullName>
    </submittedName>
</protein>
<gene>
    <name evidence="2" type="ORF">SARC_15332</name>
</gene>
<organism evidence="2 3">
    <name type="scientific">Sphaeroforma arctica JP610</name>
    <dbReference type="NCBI Taxonomy" id="667725"/>
    <lineage>
        <taxon>Eukaryota</taxon>
        <taxon>Ichthyosporea</taxon>
        <taxon>Ichthyophonida</taxon>
        <taxon>Sphaeroforma</taxon>
    </lineage>
</organism>
<sequence>IYRFLMLFSPVARLVDYIEDCDREMELRSISRSSSLANSARNSVASIHSTAARASPPTSSQNLSHFTYADHSNTTSPHTFTQHEQVQAPSRHTTSTQHSYTPPTSTSSSTSNSANTSATALGSLTAPAGGPGIAGTPGPVPPSHTQAQRGFEAFCTFQTEAGAYQVHTGTCV</sequence>
<accession>A0A0L0F6D1</accession>